<keyword evidence="3 5" id="KW-1133">Transmembrane helix</keyword>
<name>A0A380CP62_9STAP</name>
<dbReference type="Gene3D" id="3.40.1710.10">
    <property type="entry name" value="abc type-2 transporter like domain"/>
    <property type="match status" value="1"/>
</dbReference>
<dbReference type="InterPro" id="IPR051328">
    <property type="entry name" value="T7SS_ABC-Transporter"/>
</dbReference>
<dbReference type="GO" id="GO:0016020">
    <property type="term" value="C:membrane"/>
    <property type="evidence" value="ECO:0007669"/>
    <property type="project" value="UniProtKB-SubCell"/>
</dbReference>
<evidence type="ECO:0000256" key="2">
    <source>
        <dbReference type="ARBA" id="ARBA00022692"/>
    </source>
</evidence>
<dbReference type="PANTHER" id="PTHR43077:SF5">
    <property type="entry name" value="PHAGE INFECTION PROTEIN"/>
    <property type="match status" value="1"/>
</dbReference>
<feature type="transmembrane region" description="Helical" evidence="5">
    <location>
        <begin position="229"/>
        <end position="255"/>
    </location>
</feature>
<keyword evidence="4 5" id="KW-0472">Membrane</keyword>
<gene>
    <name evidence="7" type="ORF">NCTC12413_02328</name>
</gene>
<comment type="subcellular location">
    <subcellularLocation>
        <location evidence="1">Membrane</location>
        <topology evidence="1">Multi-pass membrane protein</topology>
    </subcellularLocation>
</comment>
<dbReference type="GO" id="GO:0140359">
    <property type="term" value="F:ABC-type transporter activity"/>
    <property type="evidence" value="ECO:0007669"/>
    <property type="project" value="InterPro"/>
</dbReference>
<feature type="transmembrane region" description="Helical" evidence="5">
    <location>
        <begin position="193"/>
        <end position="217"/>
    </location>
</feature>
<dbReference type="PANTHER" id="PTHR43077">
    <property type="entry name" value="TRANSPORT PERMEASE YVFS-RELATED"/>
    <property type="match status" value="1"/>
</dbReference>
<dbReference type="AlphaFoldDB" id="A0A380CP62"/>
<keyword evidence="2 5" id="KW-0812">Transmembrane</keyword>
<evidence type="ECO:0000256" key="1">
    <source>
        <dbReference type="ARBA" id="ARBA00004141"/>
    </source>
</evidence>
<evidence type="ECO:0000259" key="6">
    <source>
        <dbReference type="Pfam" id="PF12698"/>
    </source>
</evidence>
<evidence type="ECO:0000256" key="5">
    <source>
        <dbReference type="SAM" id="Phobius"/>
    </source>
</evidence>
<dbReference type="RefSeq" id="WP_103388425.1">
    <property type="nucleotide sequence ID" value="NZ_BKAV01000005.1"/>
</dbReference>
<accession>A0A380CP62</accession>
<evidence type="ECO:0000256" key="4">
    <source>
        <dbReference type="ARBA" id="ARBA00023136"/>
    </source>
</evidence>
<proteinExistence type="predicted"/>
<dbReference type="Pfam" id="PF12698">
    <property type="entry name" value="ABC2_membrane_3"/>
    <property type="match status" value="1"/>
</dbReference>
<evidence type="ECO:0000256" key="3">
    <source>
        <dbReference type="ARBA" id="ARBA00022989"/>
    </source>
</evidence>
<dbReference type="OrthoDB" id="2208410at2"/>
<feature type="transmembrane region" description="Helical" evidence="5">
    <location>
        <begin position="347"/>
        <end position="371"/>
    </location>
</feature>
<feature type="transmembrane region" description="Helical" evidence="5">
    <location>
        <begin position="12"/>
        <end position="34"/>
    </location>
</feature>
<reference evidence="7 8" key="1">
    <citation type="submission" date="2018-06" db="EMBL/GenBank/DDBJ databases">
        <authorList>
            <consortium name="Pathogen Informatics"/>
            <person name="Doyle S."/>
        </authorList>
    </citation>
    <scope>NUCLEOTIDE SEQUENCE [LARGE SCALE GENOMIC DNA]</scope>
    <source>
        <strain evidence="7 8">NCTC12413</strain>
    </source>
</reference>
<sequence length="393" mass="43989">MKFKEFIKTKGAKGAIFMGIFYALVMLAIFLPGYKAMPENIDKLPIAIINDDKGSYGDQISKQLNKSLPFDNINKNITYIEANKKLMHNKLNLIIHIPKDFSKNLSSKKDTPGLNFKINDASPTMISQSMDSIGKEINNQLSNQFSNQTANAGLKQIKIPEKQVHGLINQINNSYSGDISHVNQMSPNMNYKMLPMFLTLAVYIGAMIGAMQLVSAFKENRHKTSNIRLFVYVQLTAIIIGLAASLIALGITYLVNDLDISNFFSIFAQSTLNYWVSFNFTAIIVFLIGPTGMIVNIPILLIQTISNGATMSRDMMPTLYNWMSYISPMYYSVQGHFANIFGNISQMPYIFSMIAIGLVSMLINIAIITFASKKESTEIVQNDKNSTPIMERQ</sequence>
<dbReference type="Proteomes" id="UP000254956">
    <property type="component" value="Unassembled WGS sequence"/>
</dbReference>
<organism evidence="7 8">
    <name type="scientific">Staphylococcus arlettae</name>
    <dbReference type="NCBI Taxonomy" id="29378"/>
    <lineage>
        <taxon>Bacteria</taxon>
        <taxon>Bacillati</taxon>
        <taxon>Bacillota</taxon>
        <taxon>Bacilli</taxon>
        <taxon>Bacillales</taxon>
        <taxon>Staphylococcaceae</taxon>
        <taxon>Staphylococcus</taxon>
    </lineage>
</organism>
<protein>
    <submittedName>
        <fullName evidence="7">YhgE/Pip N-terminal domain</fullName>
    </submittedName>
</protein>
<feature type="domain" description="ABC-2 type transporter transmembrane" evidence="6">
    <location>
        <begin position="15"/>
        <end position="365"/>
    </location>
</feature>
<feature type="transmembrane region" description="Helical" evidence="5">
    <location>
        <begin position="322"/>
        <end position="341"/>
    </location>
</feature>
<dbReference type="InterPro" id="IPR013525">
    <property type="entry name" value="ABC2_TM"/>
</dbReference>
<evidence type="ECO:0000313" key="8">
    <source>
        <dbReference type="Proteomes" id="UP000254956"/>
    </source>
</evidence>
<evidence type="ECO:0000313" key="7">
    <source>
        <dbReference type="EMBL" id="SUJ25490.1"/>
    </source>
</evidence>
<feature type="transmembrane region" description="Helical" evidence="5">
    <location>
        <begin position="275"/>
        <end position="301"/>
    </location>
</feature>
<dbReference type="EMBL" id="UGZE01000001">
    <property type="protein sequence ID" value="SUJ25490.1"/>
    <property type="molecule type" value="Genomic_DNA"/>
</dbReference>